<organism evidence="2 3">
    <name type="scientific">Noviluteimonas caseinilytica</name>
    <dbReference type="NCBI Taxonomy" id="2675101"/>
    <lineage>
        <taxon>Bacteria</taxon>
        <taxon>Pseudomonadati</taxon>
        <taxon>Pseudomonadota</taxon>
        <taxon>Gammaproteobacteria</taxon>
        <taxon>Lysobacterales</taxon>
        <taxon>Lysobacteraceae</taxon>
        <taxon>Noviluteimonas</taxon>
    </lineage>
</organism>
<evidence type="ECO:0000256" key="1">
    <source>
        <dbReference type="SAM" id="Phobius"/>
    </source>
</evidence>
<dbReference type="EMBL" id="AP024545">
    <property type="protein sequence ID" value="BCT90997.1"/>
    <property type="molecule type" value="Genomic_DNA"/>
</dbReference>
<dbReference type="Proteomes" id="UP000681317">
    <property type="component" value="Chromosome"/>
</dbReference>
<keyword evidence="1" id="KW-0812">Transmembrane</keyword>
<sequence length="74" mass="8413">MLRTPFRDAPPMPTDARIACTRCHHVLLRCRLHCDVCGHAMPRRVRRRWRTVLARFGLALTAAMALYVNAMGGP</sequence>
<accession>A0ABM7Q1C0</accession>
<evidence type="ECO:0000313" key="2">
    <source>
        <dbReference type="EMBL" id="BCT90997.1"/>
    </source>
</evidence>
<evidence type="ECO:0000313" key="3">
    <source>
        <dbReference type="Proteomes" id="UP000681317"/>
    </source>
</evidence>
<feature type="transmembrane region" description="Helical" evidence="1">
    <location>
        <begin position="52"/>
        <end position="70"/>
    </location>
</feature>
<name>A0ABM7Q1C0_9GAMM</name>
<reference evidence="2 3" key="1">
    <citation type="submission" date="2021-03" db="EMBL/GenBank/DDBJ databases">
        <title>Complete Genome Sequences of Two Lysobacter Strains Isolated from Sea Water (Lysobacter caseinilyticus) and Soil (Lysobacter helvus) in South Korea.</title>
        <authorList>
            <person name="Watanabe Y."/>
            <person name="Arakawa K."/>
        </authorList>
    </citation>
    <scope>NUCLEOTIDE SEQUENCE [LARGE SCALE GENOMIC DNA]</scope>
    <source>
        <strain evidence="2 3">KVB24</strain>
    </source>
</reference>
<proteinExistence type="predicted"/>
<gene>
    <name evidence="2" type="ORF">LYSCAS_00210</name>
</gene>
<keyword evidence="1" id="KW-1133">Transmembrane helix</keyword>
<keyword evidence="3" id="KW-1185">Reference proteome</keyword>
<protein>
    <submittedName>
        <fullName evidence="2">Uncharacterized protein</fullName>
    </submittedName>
</protein>
<keyword evidence="1" id="KW-0472">Membrane</keyword>